<evidence type="ECO:0000256" key="1">
    <source>
        <dbReference type="SAM" id="Coils"/>
    </source>
</evidence>
<accession>A0AA39P1W8</accession>
<evidence type="ECO:0000313" key="3">
    <source>
        <dbReference type="Proteomes" id="UP001175227"/>
    </source>
</evidence>
<dbReference type="EMBL" id="JAUEPR010000021">
    <property type="protein sequence ID" value="KAK0476050.1"/>
    <property type="molecule type" value="Genomic_DNA"/>
</dbReference>
<reference evidence="2" key="1">
    <citation type="submission" date="2023-06" db="EMBL/GenBank/DDBJ databases">
        <authorList>
            <consortium name="Lawrence Berkeley National Laboratory"/>
            <person name="Ahrendt S."/>
            <person name="Sahu N."/>
            <person name="Indic B."/>
            <person name="Wong-Bajracharya J."/>
            <person name="Merenyi Z."/>
            <person name="Ke H.-M."/>
            <person name="Monk M."/>
            <person name="Kocsube S."/>
            <person name="Drula E."/>
            <person name="Lipzen A."/>
            <person name="Balint B."/>
            <person name="Henrissat B."/>
            <person name="Andreopoulos B."/>
            <person name="Martin F.M."/>
            <person name="Harder C.B."/>
            <person name="Rigling D."/>
            <person name="Ford K.L."/>
            <person name="Foster G.D."/>
            <person name="Pangilinan J."/>
            <person name="Papanicolaou A."/>
            <person name="Barry K."/>
            <person name="LaButti K."/>
            <person name="Viragh M."/>
            <person name="Koriabine M."/>
            <person name="Yan M."/>
            <person name="Riley R."/>
            <person name="Champramary S."/>
            <person name="Plett K.L."/>
            <person name="Tsai I.J."/>
            <person name="Slot J."/>
            <person name="Sipos G."/>
            <person name="Plett J."/>
            <person name="Nagy L.G."/>
            <person name="Grigoriev I.V."/>
        </authorList>
    </citation>
    <scope>NUCLEOTIDE SEQUENCE</scope>
    <source>
        <strain evidence="2">ICMP 16352</strain>
    </source>
</reference>
<proteinExistence type="predicted"/>
<gene>
    <name evidence="2" type="ORF">IW261DRAFT_1567319</name>
</gene>
<sequence>MPAQYQWSKTPEPYEAAVMPEDVEVDELMEFYERRYVRQYAASVRHLRDRQPPGSWSMLQSLTGCPFLPPRQLRRNVVKSKNVRSHGCVAAHRDVEEEEYWSAVESHEVWAAEKLKAEKAVAAVEAAQRKAQEQVKKLQELKLKKEMEATEKWAEEEQLAREVEEWRIVEERRIAAEKQAAEKKKKMAAMEAEKKRLAEIESEAA</sequence>
<name>A0AA39P1W8_9AGAR</name>
<protein>
    <submittedName>
        <fullName evidence="2">Uncharacterized protein</fullName>
    </submittedName>
</protein>
<keyword evidence="1" id="KW-0175">Coiled coil</keyword>
<keyword evidence="3" id="KW-1185">Reference proteome</keyword>
<evidence type="ECO:0000313" key="2">
    <source>
        <dbReference type="EMBL" id="KAK0476050.1"/>
    </source>
</evidence>
<feature type="coiled-coil region" evidence="1">
    <location>
        <begin position="173"/>
        <end position="203"/>
    </location>
</feature>
<dbReference type="Proteomes" id="UP001175227">
    <property type="component" value="Unassembled WGS sequence"/>
</dbReference>
<feature type="coiled-coil region" evidence="1">
    <location>
        <begin position="114"/>
        <end position="148"/>
    </location>
</feature>
<organism evidence="2 3">
    <name type="scientific">Armillaria novae-zelandiae</name>
    <dbReference type="NCBI Taxonomy" id="153914"/>
    <lineage>
        <taxon>Eukaryota</taxon>
        <taxon>Fungi</taxon>
        <taxon>Dikarya</taxon>
        <taxon>Basidiomycota</taxon>
        <taxon>Agaricomycotina</taxon>
        <taxon>Agaricomycetes</taxon>
        <taxon>Agaricomycetidae</taxon>
        <taxon>Agaricales</taxon>
        <taxon>Marasmiineae</taxon>
        <taxon>Physalacriaceae</taxon>
        <taxon>Armillaria</taxon>
    </lineage>
</organism>
<comment type="caution">
    <text evidence="2">The sequence shown here is derived from an EMBL/GenBank/DDBJ whole genome shotgun (WGS) entry which is preliminary data.</text>
</comment>
<dbReference type="AlphaFoldDB" id="A0AA39P1W8"/>